<dbReference type="EMBL" id="CP083685">
    <property type="protein sequence ID" value="UYU89098.1"/>
    <property type="molecule type" value="Genomic_DNA"/>
</dbReference>
<dbReference type="Proteomes" id="UP000095576">
    <property type="component" value="Unassembled WGS sequence"/>
</dbReference>
<dbReference type="PATRIC" id="fig|818.23.peg.4694"/>
<dbReference type="RefSeq" id="WP_008766982.1">
    <property type="nucleotide sequence ID" value="NZ_BAABXH010000002.1"/>
</dbReference>
<reference evidence="4" key="2">
    <citation type="submission" date="2021-06" db="EMBL/GenBank/DDBJ databases">
        <title>Interrogation of the integrated mobile genetic elements in gut-associated Bacteroides with a consensus prediction approach.</title>
        <authorList>
            <person name="Campbell D.E."/>
            <person name="Leigh J.R."/>
            <person name="Kim T."/>
            <person name="England W."/>
            <person name="Whitaker R.J."/>
            <person name="Degnan P.H."/>
        </authorList>
    </citation>
    <scope>NUCLEOTIDE SEQUENCE</scope>
    <source>
        <strain evidence="5">VPI-3443</strain>
        <strain evidence="4">VPI-BTDOT2</strain>
    </source>
</reference>
<keyword evidence="1" id="KW-1133">Transmembrane helix</keyword>
<dbReference type="GeneID" id="60924906"/>
<evidence type="ECO:0000313" key="4">
    <source>
        <dbReference type="EMBL" id="UYU69938.1"/>
    </source>
</evidence>
<reference evidence="2 6" key="1">
    <citation type="submission" date="2015-09" db="EMBL/GenBank/DDBJ databases">
        <authorList>
            <consortium name="Pathogen Informatics"/>
        </authorList>
    </citation>
    <scope>NUCLEOTIDE SEQUENCE [LARGE SCALE GENOMIC DNA]</scope>
    <source>
        <strain evidence="2 6">2789STDY5834899</strain>
    </source>
</reference>
<dbReference type="EMBL" id="CZAP01000013">
    <property type="protein sequence ID" value="CUP81911.1"/>
    <property type="molecule type" value="Genomic_DNA"/>
</dbReference>
<dbReference type="EMBL" id="JAQNVG010000050">
    <property type="protein sequence ID" value="MDC2238448.1"/>
    <property type="molecule type" value="Genomic_DNA"/>
</dbReference>
<evidence type="ECO:0008006" key="8">
    <source>
        <dbReference type="Google" id="ProtNLM"/>
    </source>
</evidence>
<evidence type="ECO:0000313" key="5">
    <source>
        <dbReference type="EMBL" id="UYU89098.1"/>
    </source>
</evidence>
<accession>C6IPC4</accession>
<protein>
    <recommendedName>
        <fullName evidence="8">Cardiolipin synthase N-terminal domain-containing protein</fullName>
    </recommendedName>
</protein>
<keyword evidence="1" id="KW-0472">Membrane</keyword>
<dbReference type="KEGG" id="btho:Btheta7330_04559"/>
<evidence type="ECO:0000313" key="2">
    <source>
        <dbReference type="EMBL" id="CUP81911.1"/>
    </source>
</evidence>
<dbReference type="EMBL" id="CP083681">
    <property type="protein sequence ID" value="UYU69938.1"/>
    <property type="molecule type" value="Genomic_DNA"/>
</dbReference>
<name>A0A0P0FTF0_BACT4</name>
<keyword evidence="1" id="KW-0812">Transmembrane</keyword>
<dbReference type="AlphaFoldDB" id="A0A0P0FTF0"/>
<dbReference type="Proteomes" id="UP001156216">
    <property type="component" value="Chromosome"/>
</dbReference>
<sequence>MVGFVIWIVGLVLTIKAALEIWRIHAPIERRLIAIILIVLTSWIGLLFYYFYGKARMPQWLGTGVQKY</sequence>
<dbReference type="Proteomes" id="UP001217776">
    <property type="component" value="Unassembled WGS sequence"/>
</dbReference>
<reference evidence="3" key="3">
    <citation type="submission" date="2022-10" db="EMBL/GenBank/DDBJ databases">
        <title>Human gut microbiome strain richness.</title>
        <authorList>
            <person name="Chen-Liaw A."/>
        </authorList>
    </citation>
    <scope>NUCLEOTIDE SEQUENCE</scope>
    <source>
        <strain evidence="3">1001283st1_A3_1001283B150304_161114</strain>
    </source>
</reference>
<accession>A0A0P0FTF0</accession>
<evidence type="ECO:0000256" key="1">
    <source>
        <dbReference type="SAM" id="Phobius"/>
    </source>
</evidence>
<feature type="transmembrane region" description="Helical" evidence="1">
    <location>
        <begin position="33"/>
        <end position="52"/>
    </location>
</feature>
<organism evidence="3 7">
    <name type="scientific">Bacteroides thetaiotaomicron</name>
    <dbReference type="NCBI Taxonomy" id="818"/>
    <lineage>
        <taxon>Bacteria</taxon>
        <taxon>Pseudomonadati</taxon>
        <taxon>Bacteroidota</taxon>
        <taxon>Bacteroidia</taxon>
        <taxon>Bacteroidales</taxon>
        <taxon>Bacteroidaceae</taxon>
        <taxon>Bacteroides</taxon>
    </lineage>
</organism>
<proteinExistence type="predicted"/>
<evidence type="ECO:0000313" key="6">
    <source>
        <dbReference type="Proteomes" id="UP000095576"/>
    </source>
</evidence>
<dbReference type="Proteomes" id="UP001162960">
    <property type="component" value="Chromosome"/>
</dbReference>
<evidence type="ECO:0000313" key="7">
    <source>
        <dbReference type="Proteomes" id="UP001217776"/>
    </source>
</evidence>
<evidence type="ECO:0000313" key="3">
    <source>
        <dbReference type="EMBL" id="MDC2238448.1"/>
    </source>
</evidence>
<gene>
    <name evidence="2" type="ORF">ERS852511_03323</name>
    <name evidence="4" type="ORF">KQP59_16835</name>
    <name evidence="5" type="ORF">KQP74_14170</name>
    <name evidence="3" type="ORF">PO127_22130</name>
</gene>